<evidence type="ECO:0000313" key="4">
    <source>
        <dbReference type="Proteomes" id="UP000749646"/>
    </source>
</evidence>
<organism evidence="3 4">
    <name type="scientific">Modicella reniformis</name>
    <dbReference type="NCBI Taxonomy" id="1440133"/>
    <lineage>
        <taxon>Eukaryota</taxon>
        <taxon>Fungi</taxon>
        <taxon>Fungi incertae sedis</taxon>
        <taxon>Mucoromycota</taxon>
        <taxon>Mortierellomycotina</taxon>
        <taxon>Mortierellomycetes</taxon>
        <taxon>Mortierellales</taxon>
        <taxon>Mortierellaceae</taxon>
        <taxon>Modicella</taxon>
    </lineage>
</organism>
<feature type="compositionally biased region" description="Acidic residues" evidence="2">
    <location>
        <begin position="129"/>
        <end position="141"/>
    </location>
</feature>
<reference evidence="3" key="1">
    <citation type="journal article" date="2020" name="Fungal Divers.">
        <title>Resolving the Mortierellaceae phylogeny through synthesis of multi-gene phylogenetics and phylogenomics.</title>
        <authorList>
            <person name="Vandepol N."/>
            <person name="Liber J."/>
            <person name="Desiro A."/>
            <person name="Na H."/>
            <person name="Kennedy M."/>
            <person name="Barry K."/>
            <person name="Grigoriev I.V."/>
            <person name="Miller A.N."/>
            <person name="O'Donnell K."/>
            <person name="Stajich J.E."/>
            <person name="Bonito G."/>
        </authorList>
    </citation>
    <scope>NUCLEOTIDE SEQUENCE</scope>
    <source>
        <strain evidence="3">MES-2147</strain>
    </source>
</reference>
<sequence length="398" mass="45664">MNIYKPDKEKENLGQQSPTRGLPDHTKVNTGTAATTSPVFPPLTHQRLENCAFSAWYSTFRTNTIKSRIIPLSEDFVSYLNADGVCIPGQSHVSLALSDSESEDEDDQSNVMDRLKTLQEETIRQAQEQDSDSSDDEDQTNVDDQKEPYFPALEREIAQAIEDLGGEVFPKLNWSSPRDASWIATTNTLKCHNIADIFLLLKSSDFVAHDLIHAYEDCSDEASGQKGAGVRQRPEIVELVLRKWFDLAPSMEFRCFVRDNQLVGISQRDMTYYEFLKNIQDELEQKIVDFYDNKIRNKFPDPDYTFDVYITRTRERIYLIDFNPFAQKTDSLLFEWEELLLAQERMPLRLLSSEAAGQHMRQPFAFNRYPVDVTELSNGQTVADFAEAFYKKVQAAAK</sequence>
<protein>
    <recommendedName>
        <fullName evidence="5">Cell division cycle protein 123</fullName>
    </recommendedName>
</protein>
<feature type="compositionally biased region" description="Basic and acidic residues" evidence="2">
    <location>
        <begin position="1"/>
        <end position="12"/>
    </location>
</feature>
<evidence type="ECO:0000256" key="2">
    <source>
        <dbReference type="SAM" id="MobiDB-lite"/>
    </source>
</evidence>
<dbReference type="GO" id="GO:0005737">
    <property type="term" value="C:cytoplasm"/>
    <property type="evidence" value="ECO:0007669"/>
    <property type="project" value="TreeGrafter"/>
</dbReference>
<comment type="similarity">
    <text evidence="1">Belongs to the CDC123 family.</text>
</comment>
<proteinExistence type="inferred from homology"/>
<dbReference type="Proteomes" id="UP000749646">
    <property type="component" value="Unassembled WGS sequence"/>
</dbReference>
<evidence type="ECO:0000313" key="3">
    <source>
        <dbReference type="EMBL" id="KAF9980406.1"/>
    </source>
</evidence>
<dbReference type="PANTHER" id="PTHR15323">
    <property type="entry name" value="D123 PROTEIN"/>
    <property type="match status" value="1"/>
</dbReference>
<dbReference type="InterPro" id="IPR009772">
    <property type="entry name" value="CDC123"/>
</dbReference>
<feature type="region of interest" description="Disordered" evidence="2">
    <location>
        <begin position="123"/>
        <end position="148"/>
    </location>
</feature>
<feature type="region of interest" description="Disordered" evidence="2">
    <location>
        <begin position="1"/>
        <end position="36"/>
    </location>
</feature>
<dbReference type="PANTHER" id="PTHR15323:SF6">
    <property type="entry name" value="CELL DIVISION CYCLE PROTEIN 123 HOMOLOG"/>
    <property type="match status" value="1"/>
</dbReference>
<dbReference type="OrthoDB" id="360540at2759"/>
<dbReference type="Pfam" id="PF07065">
    <property type="entry name" value="D123"/>
    <property type="match status" value="1"/>
</dbReference>
<accession>A0A9P6M8P2</accession>
<name>A0A9P6M8P2_9FUNG</name>
<dbReference type="AlphaFoldDB" id="A0A9P6M8P2"/>
<gene>
    <name evidence="3" type="ORF">BGZ65_005147</name>
</gene>
<keyword evidence="4" id="KW-1185">Reference proteome</keyword>
<comment type="caution">
    <text evidence="3">The sequence shown here is derived from an EMBL/GenBank/DDBJ whole genome shotgun (WGS) entry which is preliminary data.</text>
</comment>
<evidence type="ECO:0008006" key="5">
    <source>
        <dbReference type="Google" id="ProtNLM"/>
    </source>
</evidence>
<dbReference type="EMBL" id="JAAAHW010003852">
    <property type="protein sequence ID" value="KAF9980406.1"/>
    <property type="molecule type" value="Genomic_DNA"/>
</dbReference>
<evidence type="ECO:0000256" key="1">
    <source>
        <dbReference type="ARBA" id="ARBA00011047"/>
    </source>
</evidence>